<keyword evidence="3 9" id="KW-0597">Phosphoprotein</keyword>
<dbReference type="GO" id="GO:0000155">
    <property type="term" value="F:phosphorelay sensor kinase activity"/>
    <property type="evidence" value="ECO:0007669"/>
    <property type="project" value="InterPro"/>
</dbReference>
<dbReference type="OrthoDB" id="9146564at2"/>
<sequence>MSAPPPRDADGAAAAAAARRLSRHARRVVLLLALPVLVLVALLAWRQYGEQRRALLDELTHEALARAQAVDVMARGTADSVAQLADVAARGWNRPNLRPPEADALAPRRPGDSYTTDALAPPLRADACLAITTALGPDDAARAAATLTRAAPMLPVGRALVRVQPRYRWSYLFSADRRLVTICPWADSADFVEKLGLASLRETLPGWFDYELFAGITPERDPERVARWTEPYVDAGGSGLMVSHTAPVYADGSFVAMTGLDVNLAVFDDLVRDGFDGRGSAWVVDRQGNVLAGTDVHAPELVNIDRRLPSGLAPADARRALDTPGVLVEAGGWVLVAHWTEHAPWAYLRALPEVDLQSRLWPRLLPFIGVGVVLCWVFLFSLWWLRRELIEPALALVNDLVELSRGGAGDARRLHPLWQPWRALVARVLAASDAARARESRSEAFKAAIVDNALAAIITADADGHIVEFNPAAEAMFGWRRGEAIGRLVSDVVVPPAHREGHLRGMRRLKDGGPARLMGQRLEMSAMRRDGREFPVEMMLTRIEIDGEGFYTANLVDLTERRATEDELDRQREALRQAEKLSAMGSLLACVAHELNNPLAIVMGRAALLESRCADPDLRGDAQSILGAAERCGRIVRTFLAMARQQPGQRGEVDLNQLVRGALDLLGYSLRTAGIRVELRLAPDLPLIDADADQLAQLVLNLLVNSQQALSLRDIRREIAVETGASRDSGQIWLRVIDSGPGVEPALRERIFDPFFTTKPEGVGTGVGLSVSRSIARQHGGDLVLEPSVVGAVFRLSLPLGGLGGAAGLGPDAASAAIGPADDDGAIRRVLVVDDEPEIAAMMRDMLEAGGYEIAIAEDGEVALEILGEARFEAVVSDLRMPGMDGPTLFRALRRRHPRLASRVVFVTGDTLSPAVEAFLAESGCGHLAKPFTAASLLALVRQTVEG</sequence>
<dbReference type="SMART" id="SM00091">
    <property type="entry name" value="PAS"/>
    <property type="match status" value="1"/>
</dbReference>
<evidence type="ECO:0000256" key="5">
    <source>
        <dbReference type="ARBA" id="ARBA00022741"/>
    </source>
</evidence>
<proteinExistence type="predicted"/>
<protein>
    <recommendedName>
        <fullName evidence="2">histidine kinase</fullName>
        <ecNumber evidence="2">2.7.13.3</ecNumber>
    </recommendedName>
</protein>
<evidence type="ECO:0000256" key="6">
    <source>
        <dbReference type="ARBA" id="ARBA00022777"/>
    </source>
</evidence>
<dbReference type="InterPro" id="IPR036890">
    <property type="entry name" value="HATPase_C_sf"/>
</dbReference>
<dbReference type="Gene3D" id="1.10.287.130">
    <property type="match status" value="1"/>
</dbReference>
<dbReference type="PROSITE" id="PS50110">
    <property type="entry name" value="RESPONSE_REGULATORY"/>
    <property type="match status" value="1"/>
</dbReference>
<dbReference type="InterPro" id="IPR036097">
    <property type="entry name" value="HisK_dim/P_sf"/>
</dbReference>
<feature type="transmembrane region" description="Helical" evidence="10">
    <location>
        <begin position="28"/>
        <end position="45"/>
    </location>
</feature>
<dbReference type="InterPro" id="IPR003661">
    <property type="entry name" value="HisK_dim/P_dom"/>
</dbReference>
<dbReference type="PANTHER" id="PTHR43065:SF46">
    <property type="entry name" value="C4-DICARBOXYLATE TRANSPORT SENSOR PROTEIN DCTB"/>
    <property type="match status" value="1"/>
</dbReference>
<feature type="domain" description="Response regulatory" evidence="12">
    <location>
        <begin position="829"/>
        <end position="945"/>
    </location>
</feature>
<dbReference type="PROSITE" id="PS50112">
    <property type="entry name" value="PAS"/>
    <property type="match status" value="1"/>
</dbReference>
<organism evidence="15 16">
    <name type="scientific">Derxia gummosa DSM 723</name>
    <dbReference type="NCBI Taxonomy" id="1121388"/>
    <lineage>
        <taxon>Bacteria</taxon>
        <taxon>Pseudomonadati</taxon>
        <taxon>Pseudomonadota</taxon>
        <taxon>Betaproteobacteria</taxon>
        <taxon>Burkholderiales</taxon>
        <taxon>Alcaligenaceae</taxon>
        <taxon>Derxia</taxon>
    </lineage>
</organism>
<dbReference type="NCBIfam" id="TIGR00229">
    <property type="entry name" value="sensory_box"/>
    <property type="match status" value="1"/>
</dbReference>
<evidence type="ECO:0000256" key="9">
    <source>
        <dbReference type="PROSITE-ProRule" id="PRU00169"/>
    </source>
</evidence>
<dbReference type="CDD" id="cd00082">
    <property type="entry name" value="HisKA"/>
    <property type="match status" value="1"/>
</dbReference>
<evidence type="ECO:0000256" key="7">
    <source>
        <dbReference type="ARBA" id="ARBA00022840"/>
    </source>
</evidence>
<evidence type="ECO:0000259" key="14">
    <source>
        <dbReference type="PROSITE" id="PS50113"/>
    </source>
</evidence>
<dbReference type="SUPFAM" id="SSF52172">
    <property type="entry name" value="CheY-like"/>
    <property type="match status" value="1"/>
</dbReference>
<dbReference type="InterPro" id="IPR000014">
    <property type="entry name" value="PAS"/>
</dbReference>
<evidence type="ECO:0000256" key="8">
    <source>
        <dbReference type="ARBA" id="ARBA00023012"/>
    </source>
</evidence>
<feature type="domain" description="PAC" evidence="14">
    <location>
        <begin position="520"/>
        <end position="570"/>
    </location>
</feature>
<dbReference type="RefSeq" id="WP_051378405.1">
    <property type="nucleotide sequence ID" value="NZ_AXWS01000008.1"/>
</dbReference>
<evidence type="ECO:0000259" key="13">
    <source>
        <dbReference type="PROSITE" id="PS50112"/>
    </source>
</evidence>
<dbReference type="SMART" id="SM00387">
    <property type="entry name" value="HATPase_c"/>
    <property type="match status" value="1"/>
</dbReference>
<keyword evidence="6" id="KW-0418">Kinase</keyword>
<dbReference type="InterPro" id="IPR005467">
    <property type="entry name" value="His_kinase_dom"/>
</dbReference>
<feature type="modified residue" description="4-aspartylphosphate" evidence="9">
    <location>
        <position position="878"/>
    </location>
</feature>
<evidence type="ECO:0000313" key="15">
    <source>
        <dbReference type="Proteomes" id="UP000675920"/>
    </source>
</evidence>
<dbReference type="Pfam" id="PF00072">
    <property type="entry name" value="Response_reg"/>
    <property type="match status" value="1"/>
</dbReference>
<dbReference type="Gene3D" id="3.30.565.10">
    <property type="entry name" value="Histidine kinase-like ATPase, C-terminal domain"/>
    <property type="match status" value="1"/>
</dbReference>
<keyword evidence="7" id="KW-0067">ATP-binding</keyword>
<dbReference type="EC" id="2.7.13.3" evidence="2"/>
<dbReference type="PROSITE" id="PS50113">
    <property type="entry name" value="PAC"/>
    <property type="match status" value="1"/>
</dbReference>
<feature type="domain" description="PAS" evidence="13">
    <location>
        <begin position="442"/>
        <end position="513"/>
    </location>
</feature>
<dbReference type="Proteomes" id="UP000675920">
    <property type="component" value="Unplaced"/>
</dbReference>
<dbReference type="InterPro" id="IPR004358">
    <property type="entry name" value="Sig_transdc_His_kin-like_C"/>
</dbReference>
<dbReference type="SMART" id="SM00448">
    <property type="entry name" value="REC"/>
    <property type="match status" value="1"/>
</dbReference>
<reference evidence="16" key="1">
    <citation type="submission" date="2025-08" db="UniProtKB">
        <authorList>
            <consortium name="RefSeq"/>
        </authorList>
    </citation>
    <scope>IDENTIFICATION</scope>
</reference>
<dbReference type="Gene3D" id="3.30.450.20">
    <property type="entry name" value="PAS domain"/>
    <property type="match status" value="3"/>
</dbReference>
<dbReference type="InterPro" id="IPR011006">
    <property type="entry name" value="CheY-like_superfamily"/>
</dbReference>
<dbReference type="Pfam" id="PF00989">
    <property type="entry name" value="PAS"/>
    <property type="match status" value="1"/>
</dbReference>
<dbReference type="PANTHER" id="PTHR43065">
    <property type="entry name" value="SENSOR HISTIDINE KINASE"/>
    <property type="match status" value="1"/>
</dbReference>
<evidence type="ECO:0000313" key="16">
    <source>
        <dbReference type="RefSeq" id="WP_051378405.1"/>
    </source>
</evidence>
<evidence type="ECO:0000256" key="10">
    <source>
        <dbReference type="SAM" id="Phobius"/>
    </source>
</evidence>
<comment type="catalytic activity">
    <reaction evidence="1">
        <text>ATP + protein L-histidine = ADP + protein N-phospho-L-histidine.</text>
        <dbReference type="EC" id="2.7.13.3"/>
    </reaction>
</comment>
<dbReference type="CDD" id="cd00130">
    <property type="entry name" value="PAS"/>
    <property type="match status" value="1"/>
</dbReference>
<keyword evidence="4" id="KW-0808">Transferase</keyword>
<dbReference type="InterPro" id="IPR001789">
    <property type="entry name" value="Sig_transdc_resp-reg_receiver"/>
</dbReference>
<dbReference type="GO" id="GO:0005524">
    <property type="term" value="F:ATP binding"/>
    <property type="evidence" value="ECO:0007669"/>
    <property type="project" value="UniProtKB-KW"/>
</dbReference>
<keyword evidence="8" id="KW-0902">Two-component regulatory system</keyword>
<evidence type="ECO:0000256" key="3">
    <source>
        <dbReference type="ARBA" id="ARBA00022553"/>
    </source>
</evidence>
<dbReference type="CDD" id="cd00156">
    <property type="entry name" value="REC"/>
    <property type="match status" value="1"/>
</dbReference>
<name>A0A8B6X954_9BURK</name>
<dbReference type="InterPro" id="IPR000700">
    <property type="entry name" value="PAS-assoc_C"/>
</dbReference>
<dbReference type="SUPFAM" id="SSF55785">
    <property type="entry name" value="PYP-like sensor domain (PAS domain)"/>
    <property type="match status" value="1"/>
</dbReference>
<dbReference type="SUPFAM" id="SSF55874">
    <property type="entry name" value="ATPase domain of HSP90 chaperone/DNA topoisomerase II/histidine kinase"/>
    <property type="match status" value="1"/>
</dbReference>
<feature type="transmembrane region" description="Helical" evidence="10">
    <location>
        <begin position="364"/>
        <end position="385"/>
    </location>
</feature>
<dbReference type="Pfam" id="PF02518">
    <property type="entry name" value="HATPase_c"/>
    <property type="match status" value="1"/>
</dbReference>
<dbReference type="Gene3D" id="3.40.50.2300">
    <property type="match status" value="1"/>
</dbReference>
<keyword evidence="15" id="KW-1185">Reference proteome</keyword>
<keyword evidence="10" id="KW-0812">Transmembrane</keyword>
<evidence type="ECO:0000256" key="4">
    <source>
        <dbReference type="ARBA" id="ARBA00022679"/>
    </source>
</evidence>
<accession>A0A8B6X954</accession>
<keyword evidence="5" id="KW-0547">Nucleotide-binding</keyword>
<dbReference type="PRINTS" id="PR00344">
    <property type="entry name" value="BCTRLSENSOR"/>
</dbReference>
<dbReference type="AlphaFoldDB" id="A0A8B6X954"/>
<dbReference type="SMART" id="SM00388">
    <property type="entry name" value="HisKA"/>
    <property type="match status" value="1"/>
</dbReference>
<dbReference type="PROSITE" id="PS50109">
    <property type="entry name" value="HIS_KIN"/>
    <property type="match status" value="1"/>
</dbReference>
<dbReference type="InterPro" id="IPR003594">
    <property type="entry name" value="HATPase_dom"/>
</dbReference>
<keyword evidence="10" id="KW-1133">Transmembrane helix</keyword>
<dbReference type="Pfam" id="PF00512">
    <property type="entry name" value="HisKA"/>
    <property type="match status" value="1"/>
</dbReference>
<dbReference type="InterPro" id="IPR013767">
    <property type="entry name" value="PAS_fold"/>
</dbReference>
<feature type="domain" description="Histidine kinase" evidence="11">
    <location>
        <begin position="590"/>
        <end position="802"/>
    </location>
</feature>
<evidence type="ECO:0000259" key="11">
    <source>
        <dbReference type="PROSITE" id="PS50109"/>
    </source>
</evidence>
<evidence type="ECO:0000259" key="12">
    <source>
        <dbReference type="PROSITE" id="PS50110"/>
    </source>
</evidence>
<dbReference type="InterPro" id="IPR035965">
    <property type="entry name" value="PAS-like_dom_sf"/>
</dbReference>
<keyword evidence="10" id="KW-0472">Membrane</keyword>
<dbReference type="GO" id="GO:0006355">
    <property type="term" value="P:regulation of DNA-templated transcription"/>
    <property type="evidence" value="ECO:0007669"/>
    <property type="project" value="InterPro"/>
</dbReference>
<evidence type="ECO:0000256" key="1">
    <source>
        <dbReference type="ARBA" id="ARBA00000085"/>
    </source>
</evidence>
<dbReference type="SUPFAM" id="SSF47384">
    <property type="entry name" value="Homodimeric domain of signal transducing histidine kinase"/>
    <property type="match status" value="1"/>
</dbReference>
<evidence type="ECO:0000256" key="2">
    <source>
        <dbReference type="ARBA" id="ARBA00012438"/>
    </source>
</evidence>